<evidence type="ECO:0000313" key="2">
    <source>
        <dbReference type="Proteomes" id="UP000030151"/>
    </source>
</evidence>
<proteinExistence type="predicted"/>
<dbReference type="AlphaFoldDB" id="A0A014QS12"/>
<dbReference type="HOGENOM" id="CLU_2400154_0_0_1"/>
<comment type="caution">
    <text evidence="1">The sequence shown here is derived from an EMBL/GenBank/DDBJ whole genome shotgun (WGS) entry which is preliminary data.</text>
</comment>
<protein>
    <submittedName>
        <fullName evidence="1">Uncharacterized protein</fullName>
    </submittedName>
</protein>
<organism evidence="1 2">
    <name type="scientific">Metarhizium robertsii</name>
    <dbReference type="NCBI Taxonomy" id="568076"/>
    <lineage>
        <taxon>Eukaryota</taxon>
        <taxon>Fungi</taxon>
        <taxon>Dikarya</taxon>
        <taxon>Ascomycota</taxon>
        <taxon>Pezizomycotina</taxon>
        <taxon>Sordariomycetes</taxon>
        <taxon>Hypocreomycetidae</taxon>
        <taxon>Hypocreales</taxon>
        <taxon>Clavicipitaceae</taxon>
        <taxon>Metarhizium</taxon>
    </lineage>
</organism>
<name>A0A014QS12_9HYPO</name>
<gene>
    <name evidence="1" type="ORF">X797_011311</name>
</gene>
<accession>A0A014QS12</accession>
<dbReference type="EMBL" id="JELW01000072">
    <property type="protein sequence ID" value="EXU95595.1"/>
    <property type="molecule type" value="Genomic_DNA"/>
</dbReference>
<reference evidence="1 2" key="1">
    <citation type="submission" date="2014-02" db="EMBL/GenBank/DDBJ databases">
        <title>The genome sequence of the entomopathogenic fungus Metarhizium robertsii ARSEF 2575.</title>
        <authorList>
            <person name="Giuliano Garisto Donzelli B."/>
            <person name="Roe B.A."/>
            <person name="Macmil S.L."/>
            <person name="Krasnoff S.B."/>
            <person name="Gibson D.M."/>
        </authorList>
    </citation>
    <scope>NUCLEOTIDE SEQUENCE [LARGE SCALE GENOMIC DNA]</scope>
    <source>
        <strain evidence="1 2">ARSEF 2575</strain>
    </source>
</reference>
<sequence length="93" mass="10868">MHLCGFVAGRSRIYIDDWISAHKREADLAYLSVHLLFMYIQDGVESDDFLHRYGRGAVDNGNENIDGYRDHNNLQKSNFHTYHLIVHYIFSHG</sequence>
<evidence type="ECO:0000313" key="1">
    <source>
        <dbReference type="EMBL" id="EXU95595.1"/>
    </source>
</evidence>
<dbReference type="Proteomes" id="UP000030151">
    <property type="component" value="Unassembled WGS sequence"/>
</dbReference>